<dbReference type="Proteomes" id="UP000011724">
    <property type="component" value="Chromosome"/>
</dbReference>
<reference evidence="2 3" key="1">
    <citation type="journal article" date="2013" name="PLoS ONE">
        <title>The first genomic and proteomic characterization of a deep-sea sulfate reducer: insights into the piezophilic lifestyle of Desulfovibrio piezophilus.</title>
        <authorList>
            <person name="Pradel N."/>
            <person name="Ji B."/>
            <person name="Gimenez G."/>
            <person name="Talla E."/>
            <person name="Lenoble P."/>
            <person name="Garel M."/>
            <person name="Tamburini C."/>
            <person name="Fourquet P."/>
            <person name="Lebrun R."/>
            <person name="Bertin P."/>
            <person name="Denis Y."/>
            <person name="Pophillat M."/>
            <person name="Barbe V."/>
            <person name="Ollivier B."/>
            <person name="Dolla A."/>
        </authorList>
    </citation>
    <scope>NUCLEOTIDE SEQUENCE [LARGE SCALE GENOMIC DNA]</scope>
    <source>
        <strain evidence="3">DSM 10523 / SB164P1</strain>
    </source>
</reference>
<dbReference type="AlphaFoldDB" id="M1WW73"/>
<feature type="chain" id="PRO_5004019065" evidence="1">
    <location>
        <begin position="26"/>
        <end position="212"/>
    </location>
</feature>
<reference evidence="3" key="2">
    <citation type="journal article" date="2013" name="Stand. Genomic Sci.">
        <title>Complete genome sequence of Desulfocapsa sulfexigens, a marine deltaproteobacterium specialized in disproportionating inorganic sulfur compounds.</title>
        <authorList>
            <person name="Finster K.W."/>
            <person name="Kjeldsen K.U."/>
            <person name="Kube M."/>
            <person name="Reinhardt R."/>
            <person name="Mussmann M."/>
            <person name="Amann R."/>
            <person name="Schreiber L."/>
        </authorList>
    </citation>
    <scope>NUCLEOTIDE SEQUENCE [LARGE SCALE GENOMIC DNA]</scope>
    <source>
        <strain evidence="3">DSM 10523 / SB164P1</strain>
    </source>
</reference>
<dbReference type="RefSeq" id="WP_015415017.1">
    <property type="nucleotide sequence ID" value="NC_020409.1"/>
</dbReference>
<proteinExistence type="predicted"/>
<dbReference type="InterPro" id="IPR008869">
    <property type="entry name" value="MlaC/ttg2D"/>
</dbReference>
<dbReference type="HOGENOM" id="CLU_094502_2_0_7"/>
<evidence type="ECO:0000256" key="1">
    <source>
        <dbReference type="SAM" id="SignalP"/>
    </source>
</evidence>
<dbReference type="OrthoDB" id="9798905at2"/>
<organism evidence="2 3">
    <name type="scientific">Pseudodesulfovibrio piezophilus (strain DSM 21447 / JCM 15486 / C1TLV30)</name>
    <name type="common">Desulfovibrio piezophilus</name>
    <dbReference type="NCBI Taxonomy" id="1322246"/>
    <lineage>
        <taxon>Bacteria</taxon>
        <taxon>Pseudomonadati</taxon>
        <taxon>Thermodesulfobacteriota</taxon>
        <taxon>Desulfovibrionia</taxon>
        <taxon>Desulfovibrionales</taxon>
        <taxon>Desulfovibrionaceae</taxon>
    </lineage>
</organism>
<dbReference type="PANTHER" id="PTHR36573">
    <property type="entry name" value="INTERMEMBRANE PHOSPHOLIPID TRANSPORT SYSTEM BINDING PROTEIN MLAC"/>
    <property type="match status" value="1"/>
</dbReference>
<dbReference type="InterPro" id="IPR042245">
    <property type="entry name" value="Tgt2/MlaC_sf"/>
</dbReference>
<gene>
    <name evidence="2" type="ordered locus">BN4_11738</name>
</gene>
<dbReference type="KEGG" id="dpi:BN4_11738"/>
<dbReference type="Gene3D" id="3.10.450.710">
    <property type="entry name" value="Tgt2/MlaC"/>
    <property type="match status" value="1"/>
</dbReference>
<dbReference type="PANTHER" id="PTHR36573:SF1">
    <property type="entry name" value="INTERMEMBRANE PHOSPHOLIPID TRANSPORT SYSTEM BINDING PROTEIN MLAC"/>
    <property type="match status" value="1"/>
</dbReference>
<dbReference type="eggNOG" id="COG2854">
    <property type="taxonomic scope" value="Bacteria"/>
</dbReference>
<dbReference type="EMBL" id="FO203427">
    <property type="protein sequence ID" value="CCH48973.1"/>
    <property type="molecule type" value="Genomic_DNA"/>
</dbReference>
<dbReference type="STRING" id="1322246.BN4_11738"/>
<keyword evidence="1" id="KW-0732">Signal</keyword>
<evidence type="ECO:0000313" key="3">
    <source>
        <dbReference type="Proteomes" id="UP000011724"/>
    </source>
</evidence>
<dbReference type="Pfam" id="PF05494">
    <property type="entry name" value="MlaC"/>
    <property type="match status" value="1"/>
</dbReference>
<accession>M1WW73</accession>
<keyword evidence="3" id="KW-1185">Reference proteome</keyword>
<dbReference type="PIRSF" id="PIRSF004649">
    <property type="entry name" value="MlaC"/>
    <property type="match status" value="1"/>
</dbReference>
<dbReference type="BioCyc" id="DPIE1322246:BN4_RS08720-MONOMER"/>
<name>M1WW73_PSEP2</name>
<dbReference type="PATRIC" id="fig|879567.3.peg.1825"/>
<protein>
    <submittedName>
        <fullName evidence="2">Toluene tolerance family protein</fullName>
    </submittedName>
</protein>
<sequence>MIFKKISSPLLILLLLATLSSVAAARQTPLERVQEASDKLIKVLSDPAMQEPGMHKQAVARLRQTAEEYVDFRLVTMYAVGRQWLDMSQQMQEDLTEAFLQLLERSYLKRIPAYGGQNVDYKKELVSGKKAKVFTEIIDKDRKIVVEFRLRDTGEQWMVYDVVAEGVSLVSNYRTQFSHILDKGTPEDLLHRIRERITKLDQGTDDGTTDTL</sequence>
<feature type="signal peptide" evidence="1">
    <location>
        <begin position="1"/>
        <end position="25"/>
    </location>
</feature>
<evidence type="ECO:0000313" key="2">
    <source>
        <dbReference type="EMBL" id="CCH48973.1"/>
    </source>
</evidence>